<dbReference type="AlphaFoldDB" id="A0A1I8FEY2"/>
<evidence type="ECO:0000313" key="1">
    <source>
        <dbReference type="Proteomes" id="UP000095280"/>
    </source>
</evidence>
<name>A0A1I8FEY2_9PLAT</name>
<sequence>EPACAATFLSAYDLAVTEADTLFSPAKLIKCQMKISLAFDCRLYLGNRTLLACLFAACSQVVLYSFGCSNSLAWCLEASALTRFTCSRWGGHLTLDACALGAGASGAGASASGAGALWCWRLWCWRLCAGAWCERSGALAPSVLAPLVLAPLVALLRASLKRWTFLATIVRHLIRLCVDRVVDSLAWTAGSPLWKLVAAESRPRYSPLNASVLYHVIACGLFARGLGRLNRRPPVQSDSRTSWPLIAGVANLTGSSSTVAAGGQATDTLFRTVPLDNRGMLAILSSFTMPCSPPKRAIISDRCGSGCFLSVDGDVQAITPAITAAAPPKLLGKRQATSHHIGMELSPKLQPNGGTMLAAADEDKKPIQRQWSCLKKPRQHDEEQTLVPVPSALLSNGLLASQSKSTKIGASDRFNLDRKESAVIFFCTAIRL</sequence>
<dbReference type="WBParaSite" id="maker-unitig_31275-snap-gene-0.1-mRNA-1">
    <property type="protein sequence ID" value="maker-unitig_31275-snap-gene-0.1-mRNA-1"/>
    <property type="gene ID" value="maker-unitig_31275-snap-gene-0.1"/>
</dbReference>
<accession>A0A1I8FEY2</accession>
<proteinExistence type="predicted"/>
<dbReference type="Proteomes" id="UP000095280">
    <property type="component" value="Unplaced"/>
</dbReference>
<organism evidence="1 2">
    <name type="scientific">Macrostomum lignano</name>
    <dbReference type="NCBI Taxonomy" id="282301"/>
    <lineage>
        <taxon>Eukaryota</taxon>
        <taxon>Metazoa</taxon>
        <taxon>Spiralia</taxon>
        <taxon>Lophotrochozoa</taxon>
        <taxon>Platyhelminthes</taxon>
        <taxon>Rhabditophora</taxon>
        <taxon>Macrostomorpha</taxon>
        <taxon>Macrostomida</taxon>
        <taxon>Macrostomidae</taxon>
        <taxon>Macrostomum</taxon>
    </lineage>
</organism>
<reference evidence="2" key="1">
    <citation type="submission" date="2016-11" db="UniProtKB">
        <authorList>
            <consortium name="WormBaseParasite"/>
        </authorList>
    </citation>
    <scope>IDENTIFICATION</scope>
</reference>
<protein>
    <submittedName>
        <fullName evidence="2">WD_REPEATS_REGION domain-containing protein</fullName>
    </submittedName>
</protein>
<keyword evidence="1" id="KW-1185">Reference proteome</keyword>
<evidence type="ECO:0000313" key="2">
    <source>
        <dbReference type="WBParaSite" id="maker-unitig_31275-snap-gene-0.1-mRNA-1"/>
    </source>
</evidence>